<evidence type="ECO:0000313" key="2">
    <source>
        <dbReference type="EMBL" id="RED42952.1"/>
    </source>
</evidence>
<evidence type="ECO:0000313" key="3">
    <source>
        <dbReference type="Proteomes" id="UP000256980"/>
    </source>
</evidence>
<proteinExistence type="predicted"/>
<name>A0A3D9H0B3_9FLAO</name>
<gene>
    <name evidence="2" type="ORF">DFQ10_107139</name>
</gene>
<dbReference type="Proteomes" id="UP000256980">
    <property type="component" value="Unassembled WGS sequence"/>
</dbReference>
<keyword evidence="3" id="KW-1185">Reference proteome</keyword>
<accession>A0A3D9H0B3</accession>
<comment type="caution">
    <text evidence="2">The sequence shown here is derived from an EMBL/GenBank/DDBJ whole genome shotgun (WGS) entry which is preliminary data.</text>
</comment>
<keyword evidence="1" id="KW-0732">Signal</keyword>
<dbReference type="EMBL" id="QRDV01000007">
    <property type="protein sequence ID" value="RED42952.1"/>
    <property type="molecule type" value="Genomic_DNA"/>
</dbReference>
<evidence type="ECO:0000256" key="1">
    <source>
        <dbReference type="SAM" id="SignalP"/>
    </source>
</evidence>
<organism evidence="2 3">
    <name type="scientific">Winogradskyella eximia</name>
    <dbReference type="NCBI Taxonomy" id="262006"/>
    <lineage>
        <taxon>Bacteria</taxon>
        <taxon>Pseudomonadati</taxon>
        <taxon>Bacteroidota</taxon>
        <taxon>Flavobacteriia</taxon>
        <taxon>Flavobacteriales</taxon>
        <taxon>Flavobacteriaceae</taxon>
        <taxon>Winogradskyella</taxon>
    </lineage>
</organism>
<feature type="signal peptide" evidence="1">
    <location>
        <begin position="1"/>
        <end position="23"/>
    </location>
</feature>
<dbReference type="PROSITE" id="PS51257">
    <property type="entry name" value="PROKAR_LIPOPROTEIN"/>
    <property type="match status" value="1"/>
</dbReference>
<protein>
    <submittedName>
        <fullName evidence="2">Uncharacterized protein</fullName>
    </submittedName>
</protein>
<reference evidence="2 3" key="1">
    <citation type="submission" date="2018-07" db="EMBL/GenBank/DDBJ databases">
        <title>Genomic Encyclopedia of Type Strains, Phase III (KMG-III): the genomes of soil and plant-associated and newly described type strains.</title>
        <authorList>
            <person name="Whitman W."/>
        </authorList>
    </citation>
    <scope>NUCLEOTIDE SEQUENCE [LARGE SCALE GENOMIC DNA]</scope>
    <source>
        <strain evidence="2 3">CECT 7946</strain>
    </source>
</reference>
<dbReference type="AlphaFoldDB" id="A0A3D9H0B3"/>
<feature type="chain" id="PRO_5017715416" evidence="1">
    <location>
        <begin position="24"/>
        <end position="177"/>
    </location>
</feature>
<sequence length="177" mass="18671">MKTQLYILKMISIFLLIVGCSSNDDNSQNSMVIGTIELSGSDTAILGNSLTVANIYDSAFSVTGTNSSVVLLDENTTIENGELNSTDFSNGFVIVAAQFDADDNAAVEKTISMTIVKDGDSFSYVCSTPAISAADNTDCGLGYSVDKIAKLIVFNDTTVINVDSGAILIMNGTIDYN</sequence>